<dbReference type="RefSeq" id="WP_025162915.1">
    <property type="nucleotide sequence ID" value="NZ_BROK01000068.1"/>
</dbReference>
<evidence type="ECO:0000259" key="1">
    <source>
        <dbReference type="PROSITE" id="PS50043"/>
    </source>
</evidence>
<dbReference type="InterPro" id="IPR016032">
    <property type="entry name" value="Sig_transdc_resp-reg_C-effctor"/>
</dbReference>
<dbReference type="SMART" id="SM00421">
    <property type="entry name" value="HTH_LUXR"/>
    <property type="match status" value="1"/>
</dbReference>
<dbReference type="PRINTS" id="PR00038">
    <property type="entry name" value="HTHLUXR"/>
</dbReference>
<dbReference type="GO" id="GO:0006355">
    <property type="term" value="P:regulation of DNA-templated transcription"/>
    <property type="evidence" value="ECO:0007669"/>
    <property type="project" value="InterPro"/>
</dbReference>
<dbReference type="Gene3D" id="3.40.50.2300">
    <property type="match status" value="1"/>
</dbReference>
<accession>A0A5P3XIL3</accession>
<dbReference type="InterPro" id="IPR051015">
    <property type="entry name" value="EvgA-like"/>
</dbReference>
<dbReference type="EMBL" id="CP032452">
    <property type="protein sequence ID" value="QEZ70190.1"/>
    <property type="molecule type" value="Genomic_DNA"/>
</dbReference>
<dbReference type="SUPFAM" id="SSF46894">
    <property type="entry name" value="C-terminal effector domain of the bipartite response regulators"/>
    <property type="match status" value="1"/>
</dbReference>
<dbReference type="PANTHER" id="PTHR45566:SF1">
    <property type="entry name" value="HTH-TYPE TRANSCRIPTIONAL REGULATOR YHJB-RELATED"/>
    <property type="match status" value="1"/>
</dbReference>
<dbReference type="CDD" id="cd06170">
    <property type="entry name" value="LuxR_C_like"/>
    <property type="match status" value="1"/>
</dbReference>
<proteinExistence type="predicted"/>
<dbReference type="InterPro" id="IPR000792">
    <property type="entry name" value="Tscrpt_reg_LuxR_C"/>
</dbReference>
<organism evidence="2 3">
    <name type="scientific">Paraclostridium bifermentans</name>
    <name type="common">Clostridium bifermentans</name>
    <dbReference type="NCBI Taxonomy" id="1490"/>
    <lineage>
        <taxon>Bacteria</taxon>
        <taxon>Bacillati</taxon>
        <taxon>Bacillota</taxon>
        <taxon>Clostridia</taxon>
        <taxon>Peptostreptococcales</taxon>
        <taxon>Peptostreptococcaceae</taxon>
        <taxon>Paraclostridium</taxon>
    </lineage>
</organism>
<dbReference type="PANTHER" id="PTHR45566">
    <property type="entry name" value="HTH-TYPE TRANSCRIPTIONAL REGULATOR YHJB-RELATED"/>
    <property type="match status" value="1"/>
</dbReference>
<reference evidence="2 3" key="1">
    <citation type="submission" date="2018-09" db="EMBL/GenBank/DDBJ databases">
        <title>A clostridial neurotoxin that targets Anopheles mosquitoes.</title>
        <authorList>
            <person name="Contreras E."/>
            <person name="Masuyer G."/>
            <person name="Qureshi N."/>
            <person name="Chawla S."/>
            <person name="Lim H.L."/>
            <person name="Chen J."/>
            <person name="Stenmark P."/>
            <person name="Gill S."/>
        </authorList>
    </citation>
    <scope>NUCLEOTIDE SEQUENCE [LARGE SCALE GENOMIC DNA]</scope>
    <source>
        <strain evidence="2 3">Cbm</strain>
    </source>
</reference>
<dbReference type="GO" id="GO:0003677">
    <property type="term" value="F:DNA binding"/>
    <property type="evidence" value="ECO:0007669"/>
    <property type="project" value="UniProtKB-KW"/>
</dbReference>
<dbReference type="PROSITE" id="PS00622">
    <property type="entry name" value="HTH_LUXR_1"/>
    <property type="match status" value="1"/>
</dbReference>
<dbReference type="Proteomes" id="UP000326961">
    <property type="component" value="Chromosome"/>
</dbReference>
<feature type="domain" description="HTH luxR-type" evidence="1">
    <location>
        <begin position="136"/>
        <end position="201"/>
    </location>
</feature>
<keyword evidence="2" id="KW-0238">DNA-binding</keyword>
<gene>
    <name evidence="2" type="ORF">D4A35_15290</name>
</gene>
<sequence>MANLVISMSFITRESLDRVFKEILKTDNIILKERLSDLTKEELLNSELIFIEIEDKTEIDLELIRYIKLYSKDTKIIVLDRNKSEFIFTKLVQINVDGYIVNIKDKDEFIYNIEKVLRGKKVFESDLIENIVQNKYIINMDLLTKREHEVLQEIAKGINNKEIANNLYITEYTVKKHVSNIFCKLGFKNRQEAIISMLNIS</sequence>
<evidence type="ECO:0000313" key="2">
    <source>
        <dbReference type="EMBL" id="QEZ70190.1"/>
    </source>
</evidence>
<evidence type="ECO:0000313" key="3">
    <source>
        <dbReference type="Proteomes" id="UP000326961"/>
    </source>
</evidence>
<dbReference type="AlphaFoldDB" id="A0A5P3XIL3"/>
<dbReference type="Pfam" id="PF00196">
    <property type="entry name" value="GerE"/>
    <property type="match status" value="1"/>
</dbReference>
<dbReference type="PROSITE" id="PS50043">
    <property type="entry name" value="HTH_LUXR_2"/>
    <property type="match status" value="1"/>
</dbReference>
<protein>
    <submittedName>
        <fullName evidence="2">DNA-binding response regulator</fullName>
    </submittedName>
</protein>
<name>A0A5P3XIL3_PARBF</name>